<evidence type="ECO:0000313" key="4">
    <source>
        <dbReference type="Proteomes" id="UP000238220"/>
    </source>
</evidence>
<dbReference type="OrthoDB" id="9767539at2"/>
<name>A0A2S5TLE7_9GAMM</name>
<reference evidence="3 4" key="1">
    <citation type="submission" date="2018-02" db="EMBL/GenBank/DDBJ databases">
        <title>Genome sequencing of Solimonas sp. HR-BB.</title>
        <authorList>
            <person name="Lee Y."/>
            <person name="Jeon C.O."/>
        </authorList>
    </citation>
    <scope>NUCLEOTIDE SEQUENCE [LARGE SCALE GENOMIC DNA]</scope>
    <source>
        <strain evidence="3 4">HR-BB</strain>
    </source>
</reference>
<accession>A0A2S5TLE7</accession>
<dbReference type="Pfam" id="PF13372">
    <property type="entry name" value="Alginate_exp"/>
    <property type="match status" value="1"/>
</dbReference>
<keyword evidence="4" id="KW-1185">Reference proteome</keyword>
<feature type="signal peptide" evidence="1">
    <location>
        <begin position="1"/>
        <end position="31"/>
    </location>
</feature>
<dbReference type="AlphaFoldDB" id="A0A2S5TLE7"/>
<evidence type="ECO:0000259" key="2">
    <source>
        <dbReference type="Pfam" id="PF13372"/>
    </source>
</evidence>
<evidence type="ECO:0000313" key="3">
    <source>
        <dbReference type="EMBL" id="PPE75791.1"/>
    </source>
</evidence>
<comment type="caution">
    <text evidence="3">The sequence shown here is derived from an EMBL/GenBank/DDBJ whole genome shotgun (WGS) entry which is preliminary data.</text>
</comment>
<proteinExistence type="predicted"/>
<protein>
    <recommendedName>
        <fullName evidence="2">Alginate export domain-containing protein</fullName>
    </recommendedName>
</protein>
<keyword evidence="1" id="KW-0732">Signal</keyword>
<dbReference type="InterPro" id="IPR023614">
    <property type="entry name" value="Porin_dom_sf"/>
</dbReference>
<dbReference type="Gene3D" id="2.40.160.10">
    <property type="entry name" value="Porin"/>
    <property type="match status" value="1"/>
</dbReference>
<evidence type="ECO:0000256" key="1">
    <source>
        <dbReference type="SAM" id="SignalP"/>
    </source>
</evidence>
<gene>
    <name evidence="3" type="ORF">C3942_02570</name>
</gene>
<feature type="domain" description="Alginate export" evidence="2">
    <location>
        <begin position="48"/>
        <end position="286"/>
    </location>
</feature>
<feature type="chain" id="PRO_5015678363" description="Alginate export domain-containing protein" evidence="1">
    <location>
        <begin position="32"/>
        <end position="436"/>
    </location>
</feature>
<dbReference type="EMBL" id="PSNW01000001">
    <property type="protein sequence ID" value="PPE75791.1"/>
    <property type="molecule type" value="Genomic_DNA"/>
</dbReference>
<dbReference type="Proteomes" id="UP000238220">
    <property type="component" value="Unassembled WGS sequence"/>
</dbReference>
<sequence length="436" mass="48058">MQRCSSRESFVRKTLMALAIAHLGLSAAAAADPLENLPYAISGGTPNLDMRLRYENVDQTNPATKTEDAKSLTLRSRLGYTTGKWNGLDAQLEFENLSALGEKDYDDTSNSAGKPEYPVVADPEGNEVNQAWLRYAGPLKTTVKYGRQRIVFDNARFIGNVGWRQREQTYDGVLLTNTFLPKTTFDYAWVSNVNSFRSWNSATAPDVDNNRDVKAQFIHFNYTHSKALSASAYGYLLDFEPPLAPEASATADSRTIGLRVSGTVPVQDYGVSYAFELARQSEYADSTDLVDASYRLAELGLAYKQVAGVKLGYELLGSNGGAYAFQTPLATLHAFQGWADLFLVTPAAGIKEFYVMLTGTVEKVALTARWSKYDADEGSNDYGDEINLQATRPFNDQIGIGLKYAKYSGEDDAPVAAASAIRGDVTKYWAWVEYKF</sequence>
<organism evidence="3 4">
    <name type="scientific">Solimonas fluminis</name>
    <dbReference type="NCBI Taxonomy" id="2086571"/>
    <lineage>
        <taxon>Bacteria</taxon>
        <taxon>Pseudomonadati</taxon>
        <taxon>Pseudomonadota</taxon>
        <taxon>Gammaproteobacteria</taxon>
        <taxon>Nevskiales</taxon>
        <taxon>Nevskiaceae</taxon>
        <taxon>Solimonas</taxon>
    </lineage>
</organism>
<dbReference type="InterPro" id="IPR025388">
    <property type="entry name" value="Alginate_export_dom"/>
</dbReference>